<name>A0AAN6Y7M6_9PEZI</name>
<evidence type="ECO:0000256" key="2">
    <source>
        <dbReference type="ARBA" id="ARBA00022827"/>
    </source>
</evidence>
<evidence type="ECO:0000313" key="5">
    <source>
        <dbReference type="EMBL" id="KAK4214158.1"/>
    </source>
</evidence>
<dbReference type="GO" id="GO:0016491">
    <property type="term" value="F:oxidoreductase activity"/>
    <property type="evidence" value="ECO:0007669"/>
    <property type="project" value="UniProtKB-KW"/>
</dbReference>
<comment type="caution">
    <text evidence="5">The sequence shown here is derived from an EMBL/GenBank/DDBJ whole genome shotgun (WGS) entry which is preliminary data.</text>
</comment>
<dbReference type="Gene3D" id="3.50.50.60">
    <property type="entry name" value="FAD/NAD(P)-binding domain"/>
    <property type="match status" value="1"/>
</dbReference>
<dbReference type="Pfam" id="PF01494">
    <property type="entry name" value="FAD_binding_3"/>
    <property type="match status" value="1"/>
</dbReference>
<organism evidence="5 6">
    <name type="scientific">Rhypophila decipiens</name>
    <dbReference type="NCBI Taxonomy" id="261697"/>
    <lineage>
        <taxon>Eukaryota</taxon>
        <taxon>Fungi</taxon>
        <taxon>Dikarya</taxon>
        <taxon>Ascomycota</taxon>
        <taxon>Pezizomycotina</taxon>
        <taxon>Sordariomycetes</taxon>
        <taxon>Sordariomycetidae</taxon>
        <taxon>Sordariales</taxon>
        <taxon>Naviculisporaceae</taxon>
        <taxon>Rhypophila</taxon>
    </lineage>
</organism>
<keyword evidence="2" id="KW-0274">FAD</keyword>
<reference evidence="5" key="2">
    <citation type="submission" date="2023-05" db="EMBL/GenBank/DDBJ databases">
        <authorList>
            <consortium name="Lawrence Berkeley National Laboratory"/>
            <person name="Steindorff A."/>
            <person name="Hensen N."/>
            <person name="Bonometti L."/>
            <person name="Westerberg I."/>
            <person name="Brannstrom I.O."/>
            <person name="Guillou S."/>
            <person name="Cros-Aarteil S."/>
            <person name="Calhoun S."/>
            <person name="Haridas S."/>
            <person name="Kuo A."/>
            <person name="Mondo S."/>
            <person name="Pangilinan J."/>
            <person name="Riley R."/>
            <person name="Labutti K."/>
            <person name="Andreopoulos B."/>
            <person name="Lipzen A."/>
            <person name="Chen C."/>
            <person name="Yanf M."/>
            <person name="Daum C."/>
            <person name="Ng V."/>
            <person name="Clum A."/>
            <person name="Ohm R."/>
            <person name="Martin F."/>
            <person name="Silar P."/>
            <person name="Natvig D."/>
            <person name="Lalanne C."/>
            <person name="Gautier V."/>
            <person name="Ament-Velasquez S.L."/>
            <person name="Kruys A."/>
            <person name="Hutchinson M.I."/>
            <person name="Powell A.J."/>
            <person name="Barry K."/>
            <person name="Miller A.N."/>
            <person name="Grigoriev I.V."/>
            <person name="Debuchy R."/>
            <person name="Gladieux P."/>
            <person name="Thoren M.H."/>
            <person name="Johannesson H."/>
        </authorList>
    </citation>
    <scope>NUCLEOTIDE SEQUENCE</scope>
    <source>
        <strain evidence="5">PSN293</strain>
    </source>
</reference>
<evidence type="ECO:0000313" key="6">
    <source>
        <dbReference type="Proteomes" id="UP001301769"/>
    </source>
</evidence>
<dbReference type="EMBL" id="MU858098">
    <property type="protein sequence ID" value="KAK4214158.1"/>
    <property type="molecule type" value="Genomic_DNA"/>
</dbReference>
<evidence type="ECO:0000259" key="4">
    <source>
        <dbReference type="Pfam" id="PF01494"/>
    </source>
</evidence>
<dbReference type="GO" id="GO:0071949">
    <property type="term" value="F:FAD binding"/>
    <property type="evidence" value="ECO:0007669"/>
    <property type="project" value="InterPro"/>
</dbReference>
<sequence>MPDIPIMSKPPPEIWQPSPTQPEVDVVIIGATLSGLRAADELHRAGFSIAVLDTHSSTGTDDPRPAGEESMLNDHLDPFWINTKTQPEIANLVKRFDL</sequence>
<keyword evidence="1" id="KW-0285">Flavoprotein</keyword>
<dbReference type="AlphaFoldDB" id="A0AAN6Y7M6"/>
<dbReference type="InterPro" id="IPR036188">
    <property type="entry name" value="FAD/NAD-bd_sf"/>
</dbReference>
<protein>
    <recommendedName>
        <fullName evidence="4">FAD-binding domain-containing protein</fullName>
    </recommendedName>
</protein>
<keyword evidence="6" id="KW-1185">Reference proteome</keyword>
<gene>
    <name evidence="5" type="ORF">QBC37DRAFT_159340</name>
</gene>
<reference evidence="5" key="1">
    <citation type="journal article" date="2023" name="Mol. Phylogenet. Evol.">
        <title>Genome-scale phylogeny and comparative genomics of the fungal order Sordariales.</title>
        <authorList>
            <person name="Hensen N."/>
            <person name="Bonometti L."/>
            <person name="Westerberg I."/>
            <person name="Brannstrom I.O."/>
            <person name="Guillou S."/>
            <person name="Cros-Aarteil S."/>
            <person name="Calhoun S."/>
            <person name="Haridas S."/>
            <person name="Kuo A."/>
            <person name="Mondo S."/>
            <person name="Pangilinan J."/>
            <person name="Riley R."/>
            <person name="LaButti K."/>
            <person name="Andreopoulos B."/>
            <person name="Lipzen A."/>
            <person name="Chen C."/>
            <person name="Yan M."/>
            <person name="Daum C."/>
            <person name="Ng V."/>
            <person name="Clum A."/>
            <person name="Steindorff A."/>
            <person name="Ohm R.A."/>
            <person name="Martin F."/>
            <person name="Silar P."/>
            <person name="Natvig D.O."/>
            <person name="Lalanne C."/>
            <person name="Gautier V."/>
            <person name="Ament-Velasquez S.L."/>
            <person name="Kruys A."/>
            <person name="Hutchinson M.I."/>
            <person name="Powell A.J."/>
            <person name="Barry K."/>
            <person name="Miller A.N."/>
            <person name="Grigoriev I.V."/>
            <person name="Debuchy R."/>
            <person name="Gladieux P."/>
            <person name="Hiltunen Thoren M."/>
            <person name="Johannesson H."/>
        </authorList>
    </citation>
    <scope>NUCLEOTIDE SEQUENCE</scope>
    <source>
        <strain evidence="5">PSN293</strain>
    </source>
</reference>
<proteinExistence type="predicted"/>
<dbReference type="Proteomes" id="UP001301769">
    <property type="component" value="Unassembled WGS sequence"/>
</dbReference>
<dbReference type="SUPFAM" id="SSF51905">
    <property type="entry name" value="FAD/NAD(P)-binding domain"/>
    <property type="match status" value="1"/>
</dbReference>
<evidence type="ECO:0000256" key="1">
    <source>
        <dbReference type="ARBA" id="ARBA00022630"/>
    </source>
</evidence>
<accession>A0AAN6Y7M6</accession>
<keyword evidence="3" id="KW-0560">Oxidoreductase</keyword>
<dbReference type="InterPro" id="IPR002938">
    <property type="entry name" value="FAD-bd"/>
</dbReference>
<evidence type="ECO:0000256" key="3">
    <source>
        <dbReference type="ARBA" id="ARBA00023002"/>
    </source>
</evidence>
<feature type="domain" description="FAD-binding" evidence="4">
    <location>
        <begin position="23"/>
        <end position="59"/>
    </location>
</feature>